<gene>
    <name evidence="1" type="ORF">M404DRAFT_1003529</name>
</gene>
<dbReference type="EMBL" id="KN831993">
    <property type="protein sequence ID" value="KIO00812.1"/>
    <property type="molecule type" value="Genomic_DNA"/>
</dbReference>
<proteinExistence type="predicted"/>
<evidence type="ECO:0000313" key="2">
    <source>
        <dbReference type="Proteomes" id="UP000054217"/>
    </source>
</evidence>
<organism evidence="1 2">
    <name type="scientific">Pisolithus tinctorius Marx 270</name>
    <dbReference type="NCBI Taxonomy" id="870435"/>
    <lineage>
        <taxon>Eukaryota</taxon>
        <taxon>Fungi</taxon>
        <taxon>Dikarya</taxon>
        <taxon>Basidiomycota</taxon>
        <taxon>Agaricomycotina</taxon>
        <taxon>Agaricomycetes</taxon>
        <taxon>Agaricomycetidae</taxon>
        <taxon>Boletales</taxon>
        <taxon>Sclerodermatineae</taxon>
        <taxon>Pisolithaceae</taxon>
        <taxon>Pisolithus</taxon>
    </lineage>
</organism>
<dbReference type="AlphaFoldDB" id="A0A0C3JTJ8"/>
<dbReference type="HOGENOM" id="CLU_047592_2_0_1"/>
<sequence>MFALPQGDGNSIEGLSDELPVRLFGVSKEEFEELLKVLFNRRHGRPPCLPDTIEQWTSVLKLSTAWGFQEIRAAAIDALMVLDVSAIDKLVLGRKYDIESREWLLPALNELAQRAEPIGFEEANQMGFETALKLASVRERLTLSRATQHNYYRNQDMLVVGVSRDHAAQSLDFSDQIISTFGLYTPATCAVFEWDGVEEI</sequence>
<dbReference type="InParanoid" id="A0A0C3JTJ8"/>
<dbReference type="OrthoDB" id="2367075at2759"/>
<dbReference type="STRING" id="870435.A0A0C3JTJ8"/>
<evidence type="ECO:0000313" key="1">
    <source>
        <dbReference type="EMBL" id="KIO00812.1"/>
    </source>
</evidence>
<reference evidence="2" key="2">
    <citation type="submission" date="2015-01" db="EMBL/GenBank/DDBJ databases">
        <title>Evolutionary Origins and Diversification of the Mycorrhizal Mutualists.</title>
        <authorList>
            <consortium name="DOE Joint Genome Institute"/>
            <consortium name="Mycorrhizal Genomics Consortium"/>
            <person name="Kohler A."/>
            <person name="Kuo A."/>
            <person name="Nagy L.G."/>
            <person name="Floudas D."/>
            <person name="Copeland A."/>
            <person name="Barry K.W."/>
            <person name="Cichocki N."/>
            <person name="Veneault-Fourrey C."/>
            <person name="LaButti K."/>
            <person name="Lindquist E.A."/>
            <person name="Lipzen A."/>
            <person name="Lundell T."/>
            <person name="Morin E."/>
            <person name="Murat C."/>
            <person name="Riley R."/>
            <person name="Ohm R."/>
            <person name="Sun H."/>
            <person name="Tunlid A."/>
            <person name="Henrissat B."/>
            <person name="Grigoriev I.V."/>
            <person name="Hibbett D.S."/>
            <person name="Martin F."/>
        </authorList>
    </citation>
    <scope>NUCLEOTIDE SEQUENCE [LARGE SCALE GENOMIC DNA]</scope>
    <source>
        <strain evidence="2">Marx 270</strain>
    </source>
</reference>
<keyword evidence="2" id="KW-1185">Reference proteome</keyword>
<evidence type="ECO:0008006" key="3">
    <source>
        <dbReference type="Google" id="ProtNLM"/>
    </source>
</evidence>
<reference evidence="1 2" key="1">
    <citation type="submission" date="2014-04" db="EMBL/GenBank/DDBJ databases">
        <authorList>
            <consortium name="DOE Joint Genome Institute"/>
            <person name="Kuo A."/>
            <person name="Kohler A."/>
            <person name="Costa M.D."/>
            <person name="Nagy L.G."/>
            <person name="Floudas D."/>
            <person name="Copeland A."/>
            <person name="Barry K.W."/>
            <person name="Cichocki N."/>
            <person name="Veneault-Fourrey C."/>
            <person name="LaButti K."/>
            <person name="Lindquist E.A."/>
            <person name="Lipzen A."/>
            <person name="Lundell T."/>
            <person name="Morin E."/>
            <person name="Murat C."/>
            <person name="Sun H."/>
            <person name="Tunlid A."/>
            <person name="Henrissat B."/>
            <person name="Grigoriev I.V."/>
            <person name="Hibbett D.S."/>
            <person name="Martin F."/>
            <person name="Nordberg H.P."/>
            <person name="Cantor M.N."/>
            <person name="Hua S.X."/>
        </authorList>
    </citation>
    <scope>NUCLEOTIDE SEQUENCE [LARGE SCALE GENOMIC DNA]</scope>
    <source>
        <strain evidence="1 2">Marx 270</strain>
    </source>
</reference>
<protein>
    <recommendedName>
        <fullName evidence="3">BTB domain-containing protein</fullName>
    </recommendedName>
</protein>
<dbReference type="Proteomes" id="UP000054217">
    <property type="component" value="Unassembled WGS sequence"/>
</dbReference>
<name>A0A0C3JTJ8_PISTI</name>
<accession>A0A0C3JTJ8</accession>